<name>A0A4Q7ZQG0_9ACTN</name>
<keyword evidence="2" id="KW-1185">Reference proteome</keyword>
<organism evidence="1 2">
    <name type="scientific">Krasilnikovia cinnamomea</name>
    <dbReference type="NCBI Taxonomy" id="349313"/>
    <lineage>
        <taxon>Bacteria</taxon>
        <taxon>Bacillati</taxon>
        <taxon>Actinomycetota</taxon>
        <taxon>Actinomycetes</taxon>
        <taxon>Micromonosporales</taxon>
        <taxon>Micromonosporaceae</taxon>
        <taxon>Krasilnikovia</taxon>
    </lineage>
</organism>
<dbReference type="InterPro" id="IPR035959">
    <property type="entry name" value="RutC-like_sf"/>
</dbReference>
<protein>
    <submittedName>
        <fullName evidence="1">Enamine deaminase RidA (YjgF/YER057c/UK114 family)</fullName>
    </submittedName>
</protein>
<dbReference type="Proteomes" id="UP000292564">
    <property type="component" value="Unassembled WGS sequence"/>
</dbReference>
<comment type="caution">
    <text evidence="1">The sequence shown here is derived from an EMBL/GenBank/DDBJ whole genome shotgun (WGS) entry which is preliminary data.</text>
</comment>
<gene>
    <name evidence="1" type="ORF">EV385_4865</name>
</gene>
<dbReference type="CDD" id="cd06154">
    <property type="entry name" value="YjgF_YER057c_UK114_like_6"/>
    <property type="match status" value="1"/>
</dbReference>
<dbReference type="Gene3D" id="3.30.1330.40">
    <property type="entry name" value="RutC-like"/>
    <property type="match status" value="1"/>
</dbReference>
<accession>A0A4Q7ZQG0</accession>
<dbReference type="EMBL" id="SHKY01000001">
    <property type="protein sequence ID" value="RZU52981.1"/>
    <property type="molecule type" value="Genomic_DNA"/>
</dbReference>
<dbReference type="AlphaFoldDB" id="A0A4Q7ZQG0"/>
<dbReference type="RefSeq" id="WP_130511526.1">
    <property type="nucleotide sequence ID" value="NZ_SHKY01000001.1"/>
</dbReference>
<dbReference type="Pfam" id="PF01042">
    <property type="entry name" value="Ribonuc_L-PSP"/>
    <property type="match status" value="1"/>
</dbReference>
<reference evidence="1 2" key="1">
    <citation type="submission" date="2019-02" db="EMBL/GenBank/DDBJ databases">
        <title>Sequencing the genomes of 1000 actinobacteria strains.</title>
        <authorList>
            <person name="Klenk H.-P."/>
        </authorList>
    </citation>
    <scope>NUCLEOTIDE SEQUENCE [LARGE SCALE GENOMIC DNA]</scope>
    <source>
        <strain evidence="1 2">DSM 45162</strain>
    </source>
</reference>
<dbReference type="PANTHER" id="PTHR43857">
    <property type="entry name" value="BLR7761 PROTEIN"/>
    <property type="match status" value="1"/>
</dbReference>
<sequence>MIARYGSGGRWEQAYGYSRAVRAGDRVVTAGCTATVGGVVQWVGDPGAQTLTAFRIALDALAEAGASIEDVVRTRMYVTDTAHAEPVGLAHGELFAEVRPATTLVVVAALLHPDMLVEVEVEALARPEGEAP</sequence>
<dbReference type="InterPro" id="IPR006175">
    <property type="entry name" value="YjgF/YER057c/UK114"/>
</dbReference>
<evidence type="ECO:0000313" key="2">
    <source>
        <dbReference type="Proteomes" id="UP000292564"/>
    </source>
</evidence>
<proteinExistence type="predicted"/>
<dbReference type="OrthoDB" id="9799840at2"/>
<evidence type="ECO:0000313" key="1">
    <source>
        <dbReference type="EMBL" id="RZU52981.1"/>
    </source>
</evidence>
<dbReference type="PANTHER" id="PTHR43857:SF1">
    <property type="entry name" value="YJGH FAMILY PROTEIN"/>
    <property type="match status" value="1"/>
</dbReference>
<dbReference type="SUPFAM" id="SSF55298">
    <property type="entry name" value="YjgF-like"/>
    <property type="match status" value="1"/>
</dbReference>